<dbReference type="PROSITE" id="PS51918">
    <property type="entry name" value="RADICAL_SAM"/>
    <property type="match status" value="1"/>
</dbReference>
<dbReference type="InterPro" id="IPR013785">
    <property type="entry name" value="Aldolase_TIM"/>
</dbReference>
<evidence type="ECO:0000256" key="2">
    <source>
        <dbReference type="ARBA" id="ARBA00022485"/>
    </source>
</evidence>
<proteinExistence type="predicted"/>
<dbReference type="SFLD" id="SFLDS00029">
    <property type="entry name" value="Radical_SAM"/>
    <property type="match status" value="1"/>
</dbReference>
<dbReference type="CDD" id="cd01335">
    <property type="entry name" value="Radical_SAM"/>
    <property type="match status" value="1"/>
</dbReference>
<feature type="domain" description="Radical SAM core" evidence="7">
    <location>
        <begin position="71"/>
        <end position="300"/>
    </location>
</feature>
<dbReference type="SFLD" id="SFLDG01081">
    <property type="entry name" value="cleavage_of_the_Ca-Cb_bond_in"/>
    <property type="match status" value="1"/>
</dbReference>
<keyword evidence="2" id="KW-0004">4Fe-4S</keyword>
<dbReference type="InterPro" id="IPR010722">
    <property type="entry name" value="BATS_dom"/>
</dbReference>
<evidence type="ECO:0000256" key="4">
    <source>
        <dbReference type="ARBA" id="ARBA00022723"/>
    </source>
</evidence>
<reference evidence="8 9" key="1">
    <citation type="submission" date="2024-03" db="EMBL/GenBank/DDBJ databases">
        <title>Ignisphaera cupida sp. nov., a hyperthermophilic hydrolytic archaeon from a hot spring of Kamchatka, and proposal of Ignisphaeraceae fam. nov.</title>
        <authorList>
            <person name="Podosokorskaya O.A."/>
            <person name="Elcheninov A.G."/>
            <person name="Maltseva A.I."/>
            <person name="Zayulina K.S."/>
            <person name="Novikov A."/>
            <person name="Merkel A.Y."/>
        </authorList>
    </citation>
    <scope>NUCLEOTIDE SEQUENCE [LARGE SCALE GENOMIC DNA]</scope>
    <source>
        <strain evidence="8 9">38H-sp</strain>
    </source>
</reference>
<dbReference type="SUPFAM" id="SSF102114">
    <property type="entry name" value="Radical SAM enzymes"/>
    <property type="match status" value="1"/>
</dbReference>
<name>A0ABU9UC17_9SPIR</name>
<dbReference type="SFLD" id="SFLDG01060">
    <property type="entry name" value="BATS_domain_containing"/>
    <property type="match status" value="1"/>
</dbReference>
<organism evidence="8 9">
    <name type="scientific">Rarispira pelagica</name>
    <dbReference type="NCBI Taxonomy" id="3141764"/>
    <lineage>
        <taxon>Bacteria</taxon>
        <taxon>Pseudomonadati</taxon>
        <taxon>Spirochaetota</taxon>
        <taxon>Spirochaetia</taxon>
        <taxon>Winmispirales</taxon>
        <taxon>Winmispiraceae</taxon>
        <taxon>Rarispira</taxon>
    </lineage>
</organism>
<protein>
    <submittedName>
        <fullName evidence="8">2-iminoacetate synthase ThiH</fullName>
    </submittedName>
</protein>
<dbReference type="SFLD" id="SFLDF00301">
    <property type="entry name" value="2-iminoacetate_synthase_(ThiH)"/>
    <property type="match status" value="1"/>
</dbReference>
<dbReference type="InterPro" id="IPR012726">
    <property type="entry name" value="ThiH"/>
</dbReference>
<dbReference type="PANTHER" id="PTHR43583:SF1">
    <property type="entry name" value="2-IMINOACETATE SYNTHASE"/>
    <property type="match status" value="1"/>
</dbReference>
<accession>A0ABU9UC17</accession>
<evidence type="ECO:0000259" key="7">
    <source>
        <dbReference type="PROSITE" id="PS51918"/>
    </source>
</evidence>
<evidence type="ECO:0000256" key="3">
    <source>
        <dbReference type="ARBA" id="ARBA00022691"/>
    </source>
</evidence>
<dbReference type="Proteomes" id="UP001466331">
    <property type="component" value="Unassembled WGS sequence"/>
</dbReference>
<dbReference type="InterPro" id="IPR034428">
    <property type="entry name" value="ThiH/NoCL/HydG-like"/>
</dbReference>
<dbReference type="InterPro" id="IPR007197">
    <property type="entry name" value="rSAM"/>
</dbReference>
<dbReference type="NCBIfam" id="TIGR02351">
    <property type="entry name" value="thiH"/>
    <property type="match status" value="1"/>
</dbReference>
<dbReference type="PANTHER" id="PTHR43583">
    <property type="entry name" value="2-IMINOACETATE SYNTHASE"/>
    <property type="match status" value="1"/>
</dbReference>
<evidence type="ECO:0000313" key="9">
    <source>
        <dbReference type="Proteomes" id="UP001466331"/>
    </source>
</evidence>
<evidence type="ECO:0000256" key="5">
    <source>
        <dbReference type="ARBA" id="ARBA00023004"/>
    </source>
</evidence>
<comment type="caution">
    <text evidence="8">The sequence shown here is derived from an EMBL/GenBank/DDBJ whole genome shotgun (WGS) entry which is preliminary data.</text>
</comment>
<evidence type="ECO:0000256" key="6">
    <source>
        <dbReference type="ARBA" id="ARBA00023014"/>
    </source>
</evidence>
<gene>
    <name evidence="8" type="primary">thiH</name>
    <name evidence="8" type="ORF">WKV44_04080</name>
</gene>
<comment type="cofactor">
    <cofactor evidence="1">
        <name>[4Fe-4S] cluster</name>
        <dbReference type="ChEBI" id="CHEBI:49883"/>
    </cofactor>
</comment>
<dbReference type="RefSeq" id="WP_420069168.1">
    <property type="nucleotide sequence ID" value="NZ_JBCHKQ010000002.1"/>
</dbReference>
<dbReference type="Pfam" id="PF06968">
    <property type="entry name" value="BATS"/>
    <property type="match status" value="1"/>
</dbReference>
<evidence type="ECO:0000256" key="1">
    <source>
        <dbReference type="ARBA" id="ARBA00001966"/>
    </source>
</evidence>
<keyword evidence="6" id="KW-0411">Iron-sulfur</keyword>
<keyword evidence="4" id="KW-0479">Metal-binding</keyword>
<keyword evidence="9" id="KW-1185">Reference proteome</keyword>
<dbReference type="SMART" id="SM00876">
    <property type="entry name" value="BATS"/>
    <property type="match status" value="1"/>
</dbReference>
<keyword evidence="3" id="KW-0949">S-adenosyl-L-methionine</keyword>
<sequence length="380" mass="43052">MSGFADFIEEWKDFDFSSFLADVKEKEVKAVLTKHKLDYFDFLKLLSPAASGIIEEIAKHASRLTARHFGRVISLYTPLYISNYCVNKCVYCSFNHSTAIRRHRLELEEIEKEAIAIKKQGFRDVLILTGEDRHNSSPEYIKDAVELLVKYFASVGIEVYPLTQEEYKMLVSCGLDYLTLYQEVYHPEDYPVFHPSGPKNDYQYRLQAPERAAKAGLRSVSIGSLLGLGMWQREVFFTAMHAKFLSSSYPDVEWGLSVPRIRPNSGGFEPVNPVSEKDLVKIILAYRIFLPHVGISLSTRERPFLRDNLIGLGVTRMSAASITQVGGHAENNKGTGQFEVSDTRGVKEVCHAIRARGHQPVFQNWVEGIYRTNDTVSLLG</sequence>
<keyword evidence="5" id="KW-0408">Iron</keyword>
<evidence type="ECO:0000313" key="8">
    <source>
        <dbReference type="EMBL" id="MEM5947717.1"/>
    </source>
</evidence>
<dbReference type="InterPro" id="IPR058240">
    <property type="entry name" value="rSAM_sf"/>
</dbReference>
<dbReference type="EMBL" id="JBCHKQ010000002">
    <property type="protein sequence ID" value="MEM5947717.1"/>
    <property type="molecule type" value="Genomic_DNA"/>
</dbReference>
<dbReference type="Gene3D" id="3.20.20.70">
    <property type="entry name" value="Aldolase class I"/>
    <property type="match status" value="1"/>
</dbReference>
<dbReference type="Pfam" id="PF04055">
    <property type="entry name" value="Radical_SAM"/>
    <property type="match status" value="1"/>
</dbReference>